<dbReference type="Proteomes" id="UP001153365">
    <property type="component" value="Unassembled WGS sequence"/>
</dbReference>
<dbReference type="Pfam" id="PF18199">
    <property type="entry name" value="Dynein_C"/>
    <property type="match status" value="1"/>
</dbReference>
<dbReference type="EMBL" id="CALTRL010005887">
    <property type="protein sequence ID" value="CAH7687564.1"/>
    <property type="molecule type" value="Genomic_DNA"/>
</dbReference>
<name>A0AAV0BJY3_PHAPC</name>
<sequence>MKYKRLMRASRTPMSWILPPKELRYGRMQRLLTTSWFQSTTTLKPIIGAIICAKQIKRQLFTYMKEVEDGRNMMKTYDIQLTATIFSKNLILNQSLTNGLRFHAFFKERLQYCPLKWSKIDNYHHVQPLDEKEGILIADGSRLEDFVLWAQALPKREQLHWLSLLPNAKALVAAAQGAELLTRLLKMCRTDKDEMVGKAIKQSKASEASRQPKWMRTLATTAFKFLKSLSTDLLSLDPAQNNIKGPLIRFFNQEVQLGQKLLRIIKKDLQYLVGVCSGEIKPTNHLRDFINKVTKEHLDGTATRQLVSHQTNILLEELELQIFIDDSKAEANMGETNAFRIEGLVIQGGCNEEFKASIICWFELQIIKFDPMLEKRSENF</sequence>
<evidence type="ECO:0000313" key="2">
    <source>
        <dbReference type="EMBL" id="CAH7687564.1"/>
    </source>
</evidence>
<feature type="domain" description="Dynein heavy chain C-terminal" evidence="1">
    <location>
        <begin position="178"/>
        <end position="296"/>
    </location>
</feature>
<reference evidence="2" key="1">
    <citation type="submission" date="2022-06" db="EMBL/GenBank/DDBJ databases">
        <authorList>
            <consortium name="SYNGENTA / RWTH Aachen University"/>
        </authorList>
    </citation>
    <scope>NUCLEOTIDE SEQUENCE</scope>
</reference>
<proteinExistence type="predicted"/>
<gene>
    <name evidence="2" type="ORF">PPACK8108_LOCUS22364</name>
</gene>
<organism evidence="2 3">
    <name type="scientific">Phakopsora pachyrhizi</name>
    <name type="common">Asian soybean rust disease fungus</name>
    <dbReference type="NCBI Taxonomy" id="170000"/>
    <lineage>
        <taxon>Eukaryota</taxon>
        <taxon>Fungi</taxon>
        <taxon>Dikarya</taxon>
        <taxon>Basidiomycota</taxon>
        <taxon>Pucciniomycotina</taxon>
        <taxon>Pucciniomycetes</taxon>
        <taxon>Pucciniales</taxon>
        <taxon>Phakopsoraceae</taxon>
        <taxon>Phakopsora</taxon>
    </lineage>
</organism>
<evidence type="ECO:0000259" key="1">
    <source>
        <dbReference type="Pfam" id="PF18199"/>
    </source>
</evidence>
<keyword evidence="3" id="KW-1185">Reference proteome</keyword>
<accession>A0AAV0BJY3</accession>
<dbReference type="Gene3D" id="1.20.1270.280">
    <property type="match status" value="1"/>
</dbReference>
<evidence type="ECO:0000313" key="3">
    <source>
        <dbReference type="Proteomes" id="UP001153365"/>
    </source>
</evidence>
<protein>
    <submittedName>
        <fullName evidence="2">Dynein heavy chain and region D6 of dynein motor-domain-containing protein</fullName>
    </submittedName>
</protein>
<comment type="caution">
    <text evidence="2">The sequence shown here is derived from an EMBL/GenBank/DDBJ whole genome shotgun (WGS) entry which is preliminary data.</text>
</comment>
<dbReference type="InterPro" id="IPR041228">
    <property type="entry name" value="Dynein_C"/>
</dbReference>
<dbReference type="AlphaFoldDB" id="A0AAV0BJY3"/>